<evidence type="ECO:0000256" key="4">
    <source>
        <dbReference type="ARBA" id="ARBA00022741"/>
    </source>
</evidence>
<dbReference type="SUPFAM" id="SSF56112">
    <property type="entry name" value="Protein kinase-like (PK-like)"/>
    <property type="match status" value="1"/>
</dbReference>
<feature type="non-terminal residue" evidence="13">
    <location>
        <position position="443"/>
    </location>
</feature>
<dbReference type="FunCoup" id="A0A1D2VIV2">
    <property type="interactions" value="212"/>
</dbReference>
<feature type="domain" description="Protein kinase" evidence="12">
    <location>
        <begin position="81"/>
        <end position="443"/>
    </location>
</feature>
<dbReference type="Gene3D" id="1.10.510.10">
    <property type="entry name" value="Transferase(Phosphotransferase) domain 1"/>
    <property type="match status" value="2"/>
</dbReference>
<dbReference type="Pfam" id="PF00069">
    <property type="entry name" value="Pkinase"/>
    <property type="match status" value="2"/>
</dbReference>
<dbReference type="InterPro" id="IPR000719">
    <property type="entry name" value="Prot_kinase_dom"/>
</dbReference>
<dbReference type="SMART" id="SM00220">
    <property type="entry name" value="S_TKc"/>
    <property type="match status" value="1"/>
</dbReference>
<protein>
    <recommendedName>
        <fullName evidence="1">non-specific serine/threonine protein kinase</fullName>
        <ecNumber evidence="1">2.7.11.1</ecNumber>
    </recommendedName>
</protein>
<evidence type="ECO:0000256" key="3">
    <source>
        <dbReference type="ARBA" id="ARBA00022679"/>
    </source>
</evidence>
<dbReference type="PANTHER" id="PTHR24343:SF416">
    <property type="entry name" value="KINASE, PUTATIVE (AFU_ORTHOLOGUE AFUA_1G11930)-RELATED"/>
    <property type="match status" value="1"/>
</dbReference>
<comment type="catalytic activity">
    <reaction evidence="7">
        <text>L-threonyl-[protein] + ATP = O-phospho-L-threonyl-[protein] + ADP + H(+)</text>
        <dbReference type="Rhea" id="RHEA:46608"/>
        <dbReference type="Rhea" id="RHEA-COMP:11060"/>
        <dbReference type="Rhea" id="RHEA-COMP:11605"/>
        <dbReference type="ChEBI" id="CHEBI:15378"/>
        <dbReference type="ChEBI" id="CHEBI:30013"/>
        <dbReference type="ChEBI" id="CHEBI:30616"/>
        <dbReference type="ChEBI" id="CHEBI:61977"/>
        <dbReference type="ChEBI" id="CHEBI:456216"/>
        <dbReference type="EC" id="2.7.11.1"/>
    </reaction>
</comment>
<dbReference type="GO" id="GO:0005938">
    <property type="term" value="C:cell cortex"/>
    <property type="evidence" value="ECO:0007669"/>
    <property type="project" value="TreeGrafter"/>
</dbReference>
<dbReference type="EC" id="2.7.11.1" evidence="1"/>
<evidence type="ECO:0000313" key="13">
    <source>
        <dbReference type="EMBL" id="ODV61500.1"/>
    </source>
</evidence>
<dbReference type="PROSITE" id="PS50011">
    <property type="entry name" value="PROTEIN_KINASE_DOM"/>
    <property type="match status" value="1"/>
</dbReference>
<dbReference type="AlphaFoldDB" id="A0A1D2VIV2"/>
<proteinExistence type="inferred from homology"/>
<evidence type="ECO:0000256" key="1">
    <source>
        <dbReference type="ARBA" id="ARBA00012513"/>
    </source>
</evidence>
<keyword evidence="4 9" id="KW-0547">Nucleotide-binding</keyword>
<keyword evidence="6 9" id="KW-0067">ATP-binding</keyword>
<accession>A0A1D2VIV2</accession>
<dbReference type="PROSITE" id="PS00107">
    <property type="entry name" value="PROTEIN_KINASE_ATP"/>
    <property type="match status" value="1"/>
</dbReference>
<dbReference type="InterPro" id="IPR017441">
    <property type="entry name" value="Protein_kinase_ATP_BS"/>
</dbReference>
<evidence type="ECO:0000256" key="2">
    <source>
        <dbReference type="ARBA" id="ARBA00022527"/>
    </source>
</evidence>
<feature type="non-terminal residue" evidence="13">
    <location>
        <position position="1"/>
    </location>
</feature>
<dbReference type="PANTHER" id="PTHR24343">
    <property type="entry name" value="SERINE/THREONINE KINASE"/>
    <property type="match status" value="1"/>
</dbReference>
<dbReference type="Proteomes" id="UP000095038">
    <property type="component" value="Unassembled WGS sequence"/>
</dbReference>
<keyword evidence="5 13" id="KW-0418">Kinase</keyword>
<keyword evidence="14" id="KW-1185">Reference proteome</keyword>
<evidence type="ECO:0000313" key="14">
    <source>
        <dbReference type="Proteomes" id="UP000095038"/>
    </source>
</evidence>
<name>A0A1D2VIV2_9ASCO</name>
<evidence type="ECO:0000259" key="12">
    <source>
        <dbReference type="PROSITE" id="PS50011"/>
    </source>
</evidence>
<evidence type="ECO:0000256" key="10">
    <source>
        <dbReference type="RuleBase" id="RU000304"/>
    </source>
</evidence>
<feature type="binding site" evidence="9">
    <location>
        <position position="111"/>
    </location>
    <ligand>
        <name>ATP</name>
        <dbReference type="ChEBI" id="CHEBI:30616"/>
    </ligand>
</feature>
<evidence type="ECO:0000256" key="11">
    <source>
        <dbReference type="SAM" id="MobiDB-lite"/>
    </source>
</evidence>
<gene>
    <name evidence="13" type="ORF">ASCRUDRAFT_18027</name>
</gene>
<dbReference type="InterPro" id="IPR008271">
    <property type="entry name" value="Ser/Thr_kinase_AS"/>
</dbReference>
<dbReference type="OrthoDB" id="4062651at2759"/>
<evidence type="ECO:0000256" key="8">
    <source>
        <dbReference type="ARBA" id="ARBA00048679"/>
    </source>
</evidence>
<evidence type="ECO:0000256" key="5">
    <source>
        <dbReference type="ARBA" id="ARBA00022777"/>
    </source>
</evidence>
<dbReference type="GeneID" id="30963152"/>
<dbReference type="PROSITE" id="PS00108">
    <property type="entry name" value="PROTEIN_KINASE_ST"/>
    <property type="match status" value="1"/>
</dbReference>
<dbReference type="GO" id="GO:0005524">
    <property type="term" value="F:ATP binding"/>
    <property type="evidence" value="ECO:0007669"/>
    <property type="project" value="UniProtKB-UniRule"/>
</dbReference>
<comment type="similarity">
    <text evidence="10">Belongs to the protein kinase superfamily.</text>
</comment>
<sequence>ILDSLPENFQSLNFVQRNKILSSLSPDGNYKTLAPLVKKKFGAIKKRKSNASQYLSSKKTGSSSAKTKENVDSKGAIVLAHKLDRIIGYGSWGVVRECHLVKDPQIIRAVKIISTLYPSVKRRFKREIRIWSRLNHKRILPLLYVHETEDAIFCITPRIYGGTLYDVVSHWGPYDTYNSSFPIRKRLRIIRLFCFEILDGLSYMHYNGIVHGDLKLENCLVDEVQDKEDKSKTYNHILITDFGMSGFYLKPKVKQNSIVSVRSFFSNKSYSESKLSSHLSSSNQNMRKRSNEKANGLNEPYCDIILMNNSINNFMTPIRFSDNKYNKEISSGNENQGNLPHSHIGSLPYASPEILSDNPPPLGPIADIWAFGVLLYTMIVGQLPFNSNFEPKLREKIKKAEIDEKSLKQACFYDQGLLAIVKGCLTKDITKRWDLNMITEKLK</sequence>
<evidence type="ECO:0000256" key="7">
    <source>
        <dbReference type="ARBA" id="ARBA00047899"/>
    </source>
</evidence>
<comment type="catalytic activity">
    <reaction evidence="8">
        <text>L-seryl-[protein] + ATP = O-phospho-L-seryl-[protein] + ADP + H(+)</text>
        <dbReference type="Rhea" id="RHEA:17989"/>
        <dbReference type="Rhea" id="RHEA-COMP:9863"/>
        <dbReference type="Rhea" id="RHEA-COMP:11604"/>
        <dbReference type="ChEBI" id="CHEBI:15378"/>
        <dbReference type="ChEBI" id="CHEBI:29999"/>
        <dbReference type="ChEBI" id="CHEBI:30616"/>
        <dbReference type="ChEBI" id="CHEBI:83421"/>
        <dbReference type="ChEBI" id="CHEBI:456216"/>
        <dbReference type="EC" id="2.7.11.1"/>
    </reaction>
</comment>
<organism evidence="13 14">
    <name type="scientific">Ascoidea rubescens DSM 1968</name>
    <dbReference type="NCBI Taxonomy" id="1344418"/>
    <lineage>
        <taxon>Eukaryota</taxon>
        <taxon>Fungi</taxon>
        <taxon>Dikarya</taxon>
        <taxon>Ascomycota</taxon>
        <taxon>Saccharomycotina</taxon>
        <taxon>Saccharomycetes</taxon>
        <taxon>Ascoideaceae</taxon>
        <taxon>Ascoidea</taxon>
    </lineage>
</organism>
<dbReference type="InterPro" id="IPR011009">
    <property type="entry name" value="Kinase-like_dom_sf"/>
</dbReference>
<keyword evidence="3" id="KW-0808">Transferase</keyword>
<feature type="region of interest" description="Disordered" evidence="11">
    <location>
        <begin position="275"/>
        <end position="294"/>
    </location>
</feature>
<dbReference type="InParanoid" id="A0A1D2VIV2"/>
<dbReference type="STRING" id="1344418.A0A1D2VIV2"/>
<keyword evidence="2 10" id="KW-0723">Serine/threonine-protein kinase</keyword>
<dbReference type="GO" id="GO:0004674">
    <property type="term" value="F:protein serine/threonine kinase activity"/>
    <property type="evidence" value="ECO:0007669"/>
    <property type="project" value="UniProtKB-KW"/>
</dbReference>
<evidence type="ECO:0000256" key="6">
    <source>
        <dbReference type="ARBA" id="ARBA00022840"/>
    </source>
</evidence>
<reference evidence="14" key="1">
    <citation type="submission" date="2016-05" db="EMBL/GenBank/DDBJ databases">
        <title>Comparative genomics of biotechnologically important yeasts.</title>
        <authorList>
            <consortium name="DOE Joint Genome Institute"/>
            <person name="Riley R."/>
            <person name="Haridas S."/>
            <person name="Wolfe K.H."/>
            <person name="Lopes M.R."/>
            <person name="Hittinger C.T."/>
            <person name="Goker M."/>
            <person name="Salamov A."/>
            <person name="Wisecaver J."/>
            <person name="Long T.M."/>
            <person name="Aerts A.L."/>
            <person name="Barry K."/>
            <person name="Choi C."/>
            <person name="Clum A."/>
            <person name="Coughlan A.Y."/>
            <person name="Deshpande S."/>
            <person name="Douglass A.P."/>
            <person name="Hanson S.J."/>
            <person name="Klenk H.-P."/>
            <person name="Labutti K."/>
            <person name="Lapidus A."/>
            <person name="Lindquist E."/>
            <person name="Lipzen A."/>
            <person name="Meier-Kolthoff J.P."/>
            <person name="Ohm R.A."/>
            <person name="Otillar R.P."/>
            <person name="Pangilinan J."/>
            <person name="Peng Y."/>
            <person name="Rokas A."/>
            <person name="Rosa C.A."/>
            <person name="Scheuner C."/>
            <person name="Sibirny A.A."/>
            <person name="Slot J.C."/>
            <person name="Stielow J.B."/>
            <person name="Sun H."/>
            <person name="Kurtzman C.P."/>
            <person name="Blackwell M."/>
            <person name="Grigoriev I.V."/>
            <person name="Jeffries T.W."/>
        </authorList>
    </citation>
    <scope>NUCLEOTIDE SEQUENCE [LARGE SCALE GENOMIC DNA]</scope>
    <source>
        <strain evidence="14">DSM 1968</strain>
    </source>
</reference>
<evidence type="ECO:0000256" key="9">
    <source>
        <dbReference type="PROSITE-ProRule" id="PRU10141"/>
    </source>
</evidence>
<dbReference type="EMBL" id="KV454479">
    <property type="protein sequence ID" value="ODV61500.1"/>
    <property type="molecule type" value="Genomic_DNA"/>
</dbReference>
<dbReference type="RefSeq" id="XP_020047807.1">
    <property type="nucleotide sequence ID" value="XM_020189516.1"/>
</dbReference>